<reference evidence="1" key="2">
    <citation type="submission" date="2023-04" db="EMBL/GenBank/DDBJ databases">
        <authorList>
            <person name="Bu L."/>
            <person name="Lu L."/>
            <person name="Laidemitt M.R."/>
            <person name="Zhang S.M."/>
            <person name="Mutuku M."/>
            <person name="Mkoji G."/>
            <person name="Steinauer M."/>
            <person name="Loker E.S."/>
        </authorList>
    </citation>
    <scope>NUCLEOTIDE SEQUENCE</scope>
    <source>
        <strain evidence="1">KasaAsao</strain>
        <tissue evidence="1">Whole Snail</tissue>
    </source>
</reference>
<evidence type="ECO:0000313" key="1">
    <source>
        <dbReference type="EMBL" id="KAK0070223.1"/>
    </source>
</evidence>
<organism evidence="1 2">
    <name type="scientific">Biomphalaria pfeifferi</name>
    <name type="common">Bloodfluke planorb</name>
    <name type="synonym">Freshwater snail</name>
    <dbReference type="NCBI Taxonomy" id="112525"/>
    <lineage>
        <taxon>Eukaryota</taxon>
        <taxon>Metazoa</taxon>
        <taxon>Spiralia</taxon>
        <taxon>Lophotrochozoa</taxon>
        <taxon>Mollusca</taxon>
        <taxon>Gastropoda</taxon>
        <taxon>Heterobranchia</taxon>
        <taxon>Euthyneura</taxon>
        <taxon>Panpulmonata</taxon>
        <taxon>Hygrophila</taxon>
        <taxon>Lymnaeoidea</taxon>
        <taxon>Planorbidae</taxon>
        <taxon>Biomphalaria</taxon>
    </lineage>
</organism>
<accession>A0AAD8CD87</accession>
<dbReference type="EMBL" id="JASAOG010000001">
    <property type="protein sequence ID" value="KAK0070223.1"/>
    <property type="molecule type" value="Genomic_DNA"/>
</dbReference>
<keyword evidence="2" id="KW-1185">Reference proteome</keyword>
<comment type="caution">
    <text evidence="1">The sequence shown here is derived from an EMBL/GenBank/DDBJ whole genome shotgun (WGS) entry which is preliminary data.</text>
</comment>
<protein>
    <submittedName>
        <fullName evidence="1">Zinc finger E-box-binding homeobox 1-like X2</fullName>
    </submittedName>
</protein>
<evidence type="ECO:0000313" key="2">
    <source>
        <dbReference type="Proteomes" id="UP001233172"/>
    </source>
</evidence>
<dbReference type="GO" id="GO:0003677">
    <property type="term" value="F:DNA binding"/>
    <property type="evidence" value="ECO:0007669"/>
    <property type="project" value="UniProtKB-KW"/>
</dbReference>
<keyword evidence="1" id="KW-0371">Homeobox</keyword>
<reference evidence="1" key="1">
    <citation type="journal article" date="2023" name="PLoS Negl. Trop. Dis.">
        <title>A genome sequence for Biomphalaria pfeifferi, the major vector snail for the human-infecting parasite Schistosoma mansoni.</title>
        <authorList>
            <person name="Bu L."/>
            <person name="Lu L."/>
            <person name="Laidemitt M.R."/>
            <person name="Zhang S.M."/>
            <person name="Mutuku M."/>
            <person name="Mkoji G."/>
            <person name="Steinauer M."/>
            <person name="Loker E.S."/>
        </authorList>
    </citation>
    <scope>NUCLEOTIDE SEQUENCE</scope>
    <source>
        <strain evidence="1">KasaAsao</strain>
    </source>
</reference>
<gene>
    <name evidence="1" type="ORF">Bpfe_000206</name>
</gene>
<sequence length="85" mass="9828">MGFEKLYCPQTMGFDQNFEPNVLLGKFFYELEDLSYKQTDVRTSHRKKVSDPNVDRSCDLQTHALMANVSHKRGTQNSFYVSSLS</sequence>
<proteinExistence type="predicted"/>
<dbReference type="AlphaFoldDB" id="A0AAD8CD87"/>
<name>A0AAD8CD87_BIOPF</name>
<keyword evidence="1" id="KW-0238">DNA-binding</keyword>
<dbReference type="Proteomes" id="UP001233172">
    <property type="component" value="Unassembled WGS sequence"/>
</dbReference>